<name>A0A0A8Y4C4_ARUDO</name>
<dbReference type="AlphaFoldDB" id="A0A0A8Y4C4"/>
<protein>
    <submittedName>
        <fullName evidence="1">Uncharacterized protein</fullName>
    </submittedName>
</protein>
<reference evidence="1" key="1">
    <citation type="submission" date="2014-09" db="EMBL/GenBank/DDBJ databases">
        <authorList>
            <person name="Magalhaes I.L.F."/>
            <person name="Oliveira U."/>
            <person name="Santos F.R."/>
            <person name="Vidigal T.H.D.A."/>
            <person name="Brescovit A.D."/>
            <person name="Santos A.J."/>
        </authorList>
    </citation>
    <scope>NUCLEOTIDE SEQUENCE</scope>
    <source>
        <tissue evidence="1">Shoot tissue taken approximately 20 cm above the soil surface</tissue>
    </source>
</reference>
<organism evidence="1">
    <name type="scientific">Arundo donax</name>
    <name type="common">Giant reed</name>
    <name type="synonym">Donax arundinaceus</name>
    <dbReference type="NCBI Taxonomy" id="35708"/>
    <lineage>
        <taxon>Eukaryota</taxon>
        <taxon>Viridiplantae</taxon>
        <taxon>Streptophyta</taxon>
        <taxon>Embryophyta</taxon>
        <taxon>Tracheophyta</taxon>
        <taxon>Spermatophyta</taxon>
        <taxon>Magnoliopsida</taxon>
        <taxon>Liliopsida</taxon>
        <taxon>Poales</taxon>
        <taxon>Poaceae</taxon>
        <taxon>PACMAD clade</taxon>
        <taxon>Arundinoideae</taxon>
        <taxon>Arundineae</taxon>
        <taxon>Arundo</taxon>
    </lineage>
</organism>
<reference evidence="1" key="2">
    <citation type="journal article" date="2015" name="Data Brief">
        <title>Shoot transcriptome of the giant reed, Arundo donax.</title>
        <authorList>
            <person name="Barrero R.A."/>
            <person name="Guerrero F.D."/>
            <person name="Moolhuijzen P."/>
            <person name="Goolsby J.A."/>
            <person name="Tidwell J."/>
            <person name="Bellgard S.E."/>
            <person name="Bellgard M.I."/>
        </authorList>
    </citation>
    <scope>NUCLEOTIDE SEQUENCE</scope>
    <source>
        <tissue evidence="1">Shoot tissue taken approximately 20 cm above the soil surface</tissue>
    </source>
</reference>
<sequence length="32" mass="3870">MSFCIKTIIYASFIYSYTFINKRHLKMLSLVH</sequence>
<proteinExistence type="predicted"/>
<dbReference type="EMBL" id="GBRH01277151">
    <property type="protein sequence ID" value="JAD20744.1"/>
    <property type="molecule type" value="Transcribed_RNA"/>
</dbReference>
<evidence type="ECO:0000313" key="1">
    <source>
        <dbReference type="EMBL" id="JAD20744.1"/>
    </source>
</evidence>
<accession>A0A0A8Y4C4</accession>